<dbReference type="PRINTS" id="PR00463">
    <property type="entry name" value="EP450I"/>
</dbReference>
<evidence type="ECO:0000256" key="7">
    <source>
        <dbReference type="ARBA" id="ARBA00022723"/>
    </source>
</evidence>
<dbReference type="Gene3D" id="1.10.630.10">
    <property type="entry name" value="Cytochrome P450"/>
    <property type="match status" value="1"/>
</dbReference>
<evidence type="ECO:0000256" key="2">
    <source>
        <dbReference type="ARBA" id="ARBA00004167"/>
    </source>
</evidence>
<reference evidence="15 16" key="1">
    <citation type="submission" date="2016-03" db="EMBL/GenBank/DDBJ databases">
        <title>Whole genome sequencing of Grifola frondosa 9006-11.</title>
        <authorList>
            <person name="Min B."/>
            <person name="Park H."/>
            <person name="Kim J.-G."/>
            <person name="Cho H."/>
            <person name="Oh Y.-L."/>
            <person name="Kong W.-S."/>
            <person name="Choi I.-G."/>
        </authorList>
    </citation>
    <scope>NUCLEOTIDE SEQUENCE [LARGE SCALE GENOMIC DNA]</scope>
    <source>
        <strain evidence="15 16">9006-11</strain>
    </source>
</reference>
<keyword evidence="9 14" id="KW-0560">Oxidoreductase</keyword>
<dbReference type="SUPFAM" id="SSF48264">
    <property type="entry name" value="Cytochrome P450"/>
    <property type="match status" value="1"/>
</dbReference>
<name>A0A1C7MUH6_GRIFR</name>
<accession>A0A1C7MUH6</accession>
<dbReference type="CDD" id="cd11065">
    <property type="entry name" value="CYP64-like"/>
    <property type="match status" value="1"/>
</dbReference>
<keyword evidence="7 13" id="KW-0479">Metal-binding</keyword>
<dbReference type="GO" id="GO:0004497">
    <property type="term" value="F:monooxygenase activity"/>
    <property type="evidence" value="ECO:0007669"/>
    <property type="project" value="UniProtKB-KW"/>
</dbReference>
<keyword evidence="11 14" id="KW-0503">Monooxygenase</keyword>
<keyword evidence="8" id="KW-1133">Transmembrane helix</keyword>
<dbReference type="GO" id="GO:0016705">
    <property type="term" value="F:oxidoreductase activity, acting on paired donors, with incorporation or reduction of molecular oxygen"/>
    <property type="evidence" value="ECO:0007669"/>
    <property type="project" value="InterPro"/>
</dbReference>
<evidence type="ECO:0000256" key="4">
    <source>
        <dbReference type="ARBA" id="ARBA00010617"/>
    </source>
</evidence>
<dbReference type="InterPro" id="IPR017972">
    <property type="entry name" value="Cyt_P450_CS"/>
</dbReference>
<dbReference type="STRING" id="5627.A0A1C7MUH6"/>
<dbReference type="InterPro" id="IPR002401">
    <property type="entry name" value="Cyt_P450_E_grp-I"/>
</dbReference>
<evidence type="ECO:0000256" key="13">
    <source>
        <dbReference type="PIRSR" id="PIRSR602401-1"/>
    </source>
</evidence>
<dbReference type="PRINTS" id="PR00385">
    <property type="entry name" value="P450"/>
</dbReference>
<dbReference type="PANTHER" id="PTHR46300:SF7">
    <property type="entry name" value="P450, PUTATIVE (EUROFUNG)-RELATED"/>
    <property type="match status" value="1"/>
</dbReference>
<comment type="cofactor">
    <cofactor evidence="1 13">
        <name>heme</name>
        <dbReference type="ChEBI" id="CHEBI:30413"/>
    </cofactor>
</comment>
<proteinExistence type="inferred from homology"/>
<keyword evidence="12" id="KW-0472">Membrane</keyword>
<dbReference type="InterPro" id="IPR001128">
    <property type="entry name" value="Cyt_P450"/>
</dbReference>
<dbReference type="EMBL" id="LUGG01000001">
    <property type="protein sequence ID" value="OBZ80086.1"/>
    <property type="molecule type" value="Genomic_DNA"/>
</dbReference>
<evidence type="ECO:0000256" key="11">
    <source>
        <dbReference type="ARBA" id="ARBA00023033"/>
    </source>
</evidence>
<dbReference type="PROSITE" id="PS00086">
    <property type="entry name" value="CYTOCHROME_P450"/>
    <property type="match status" value="1"/>
</dbReference>
<dbReference type="PANTHER" id="PTHR46300">
    <property type="entry name" value="P450, PUTATIVE (EUROFUNG)-RELATED-RELATED"/>
    <property type="match status" value="1"/>
</dbReference>
<sequence length="396" mass="44645">MPYGPQWRKHRALFHQYFNAGNTSDYHPLQLKETHVMLRNLAESPDVIYHHVRRSAAAVVMKASYGHQIAPEGDIYVTLADEALTGLAQSGIFGTFLVDYIPLLKYIPAWMPGAGFQRKARAWRKANQSMLNMPFEMVKQRMASNTAVPCFVTAELERGFQSSSQEYDEQLIKDVAAIAYAAGADTTVSAILSFFLAMTAYPEVLKKLQGEIDRVVGNERLPDFSDRNSIPYVDWVVWECLRWNPVTPFGLAHQVIEDDVYDGYWIPKGTTIIPNVWGILHDETTYPDPLRFDPDRYADSKRNAELGINELPYPAFGFGRRMCPGRWLAIDSVWIAVATVAATFDVLKALDEKGVPQEPDIEYTSTLLSRPKSLRCRIVPRSDATAALISQTAEYV</sequence>
<keyword evidence="10 13" id="KW-0408">Iron</keyword>
<comment type="subcellular location">
    <subcellularLocation>
        <location evidence="2">Membrane</location>
        <topology evidence="2">Single-pass membrane protein</topology>
    </subcellularLocation>
</comment>
<organism evidence="15 16">
    <name type="scientific">Grifola frondosa</name>
    <name type="common">Maitake</name>
    <name type="synonym">Polyporus frondosus</name>
    <dbReference type="NCBI Taxonomy" id="5627"/>
    <lineage>
        <taxon>Eukaryota</taxon>
        <taxon>Fungi</taxon>
        <taxon>Dikarya</taxon>
        <taxon>Basidiomycota</taxon>
        <taxon>Agaricomycotina</taxon>
        <taxon>Agaricomycetes</taxon>
        <taxon>Polyporales</taxon>
        <taxon>Grifolaceae</taxon>
        <taxon>Grifola</taxon>
    </lineage>
</organism>
<evidence type="ECO:0000256" key="6">
    <source>
        <dbReference type="ARBA" id="ARBA00022692"/>
    </source>
</evidence>
<feature type="binding site" description="axial binding residue" evidence="13">
    <location>
        <position position="323"/>
    </location>
    <ligand>
        <name>heme</name>
        <dbReference type="ChEBI" id="CHEBI:30413"/>
    </ligand>
    <ligandPart>
        <name>Fe</name>
        <dbReference type="ChEBI" id="CHEBI:18248"/>
    </ligandPart>
</feature>
<protein>
    <submittedName>
        <fullName evidence="15">O-methylsterigmatocystin oxidoreductase</fullName>
    </submittedName>
</protein>
<dbReference type="OMA" id="PCIVAHE"/>
<keyword evidence="16" id="KW-1185">Reference proteome</keyword>
<dbReference type="OrthoDB" id="2789670at2759"/>
<dbReference type="GO" id="GO:0020037">
    <property type="term" value="F:heme binding"/>
    <property type="evidence" value="ECO:0007669"/>
    <property type="project" value="InterPro"/>
</dbReference>
<dbReference type="GO" id="GO:0016020">
    <property type="term" value="C:membrane"/>
    <property type="evidence" value="ECO:0007669"/>
    <property type="project" value="UniProtKB-SubCell"/>
</dbReference>
<dbReference type="GO" id="GO:0005506">
    <property type="term" value="F:iron ion binding"/>
    <property type="evidence" value="ECO:0007669"/>
    <property type="project" value="InterPro"/>
</dbReference>
<evidence type="ECO:0000256" key="1">
    <source>
        <dbReference type="ARBA" id="ARBA00001971"/>
    </source>
</evidence>
<gene>
    <name evidence="15" type="primary">ordA_42</name>
    <name evidence="15" type="ORF">A0H81_00954</name>
</gene>
<evidence type="ECO:0000256" key="8">
    <source>
        <dbReference type="ARBA" id="ARBA00022989"/>
    </source>
</evidence>
<comment type="pathway">
    <text evidence="3">Secondary metabolite biosynthesis.</text>
</comment>
<evidence type="ECO:0000256" key="12">
    <source>
        <dbReference type="ARBA" id="ARBA00023136"/>
    </source>
</evidence>
<dbReference type="AlphaFoldDB" id="A0A1C7MUH6"/>
<dbReference type="InterPro" id="IPR036396">
    <property type="entry name" value="Cyt_P450_sf"/>
</dbReference>
<evidence type="ECO:0000313" key="15">
    <source>
        <dbReference type="EMBL" id="OBZ80086.1"/>
    </source>
</evidence>
<evidence type="ECO:0000256" key="10">
    <source>
        <dbReference type="ARBA" id="ARBA00023004"/>
    </source>
</evidence>
<evidence type="ECO:0000256" key="3">
    <source>
        <dbReference type="ARBA" id="ARBA00005179"/>
    </source>
</evidence>
<dbReference type="Proteomes" id="UP000092993">
    <property type="component" value="Unassembled WGS sequence"/>
</dbReference>
<evidence type="ECO:0000256" key="14">
    <source>
        <dbReference type="RuleBase" id="RU000461"/>
    </source>
</evidence>
<evidence type="ECO:0000256" key="9">
    <source>
        <dbReference type="ARBA" id="ARBA00023002"/>
    </source>
</evidence>
<evidence type="ECO:0000256" key="5">
    <source>
        <dbReference type="ARBA" id="ARBA00022617"/>
    </source>
</evidence>
<dbReference type="Pfam" id="PF00067">
    <property type="entry name" value="p450"/>
    <property type="match status" value="1"/>
</dbReference>
<comment type="similarity">
    <text evidence="4 14">Belongs to the cytochrome P450 family.</text>
</comment>
<evidence type="ECO:0000313" key="16">
    <source>
        <dbReference type="Proteomes" id="UP000092993"/>
    </source>
</evidence>
<comment type="caution">
    <text evidence="15">The sequence shown here is derived from an EMBL/GenBank/DDBJ whole genome shotgun (WGS) entry which is preliminary data.</text>
</comment>
<keyword evidence="5 13" id="KW-0349">Heme</keyword>
<keyword evidence="6" id="KW-0812">Transmembrane</keyword>
<dbReference type="InterPro" id="IPR050364">
    <property type="entry name" value="Cytochrome_P450_fung"/>
</dbReference>